<dbReference type="RefSeq" id="WP_073717358.1">
    <property type="nucleotide sequence ID" value="NZ_MQVR01000081.1"/>
</dbReference>
<keyword evidence="5" id="KW-1185">Reference proteome</keyword>
<reference evidence="5" key="1">
    <citation type="submission" date="2016-12" db="EMBL/GenBank/DDBJ databases">
        <authorList>
            <person name="Meng X."/>
        </authorList>
    </citation>
    <scope>NUCLEOTIDE SEQUENCE [LARGE SCALE GENOMIC DNA]</scope>
    <source>
        <strain evidence="5">DSM 19116</strain>
    </source>
</reference>
<dbReference type="SUPFAM" id="SSF55816">
    <property type="entry name" value="5'-nucleotidase (syn. UDP-sugar hydrolase), C-terminal domain"/>
    <property type="match status" value="1"/>
</dbReference>
<dbReference type="PRINTS" id="PR01607">
    <property type="entry name" value="APYRASEFAMLY"/>
</dbReference>
<keyword evidence="1" id="KW-0378">Hydrolase</keyword>
<evidence type="ECO:0000313" key="5">
    <source>
        <dbReference type="Proteomes" id="UP000185628"/>
    </source>
</evidence>
<comment type="similarity">
    <text evidence="1">Belongs to the 5'-nucleotidase family.</text>
</comment>
<evidence type="ECO:0000313" key="4">
    <source>
        <dbReference type="EMBL" id="OKL53168.1"/>
    </source>
</evidence>
<name>A0A1Q5PZV5_9ACTO</name>
<sequence>MKSQYGENIAHLSLSYAKPEGATGFYKPSVTKSEILEVKKLGVEPDPAVQAIVDKAIVDSDEKGKELVGYITADFLRGKTAKGEENRGSESTIGNMTADAHLSAANDSQVKADIAVMNPGGIRADLLYDAAKDGAITKKEAAMVQPFANTLMVVELTGAEVKQLLEQQWQRDENGGVPNRPFLKLGISGFFYTYDPGAEEGNRIKTIWLSDGNEMDMKATYKVAANSFLAGGGDNFHVFKGKATKDTGEIDLDATIKYLKNVATKDHPLSPSYLQRSIGIHDANGKFSKGPVESGTPIELDFSSLSFSAEAFGKGKVPTMLACEFKLEDDTVLGTAKAPIDNSVTDAYDETGQAKIKTEIPDLSDHAGKKLSFICQTDLGDSIPVREGTITQDETPTPDPKPTDPVDPKPTSKPKPKPEMPVTGAETQHLGFGALLMVAAGLAVAGSRRAAFKG</sequence>
<accession>A0A1Q5PZV5</accession>
<dbReference type="InterPro" id="IPR036907">
    <property type="entry name" value="5'-Nucleotdase_C_sf"/>
</dbReference>
<dbReference type="Pfam" id="PF02872">
    <property type="entry name" value="5_nucleotid_C"/>
    <property type="match status" value="1"/>
</dbReference>
<evidence type="ECO:0000256" key="2">
    <source>
        <dbReference type="SAM" id="MobiDB-lite"/>
    </source>
</evidence>
<dbReference type="GO" id="GO:0008768">
    <property type="term" value="F:UDP-sugar diphosphatase activity"/>
    <property type="evidence" value="ECO:0007669"/>
    <property type="project" value="TreeGrafter"/>
</dbReference>
<dbReference type="Gene3D" id="3.90.780.10">
    <property type="entry name" value="5'-Nucleotidase, C-terminal domain"/>
    <property type="match status" value="1"/>
</dbReference>
<protein>
    <recommendedName>
        <fullName evidence="3">5'-Nucleotidase C-terminal domain-containing protein</fullName>
    </recommendedName>
</protein>
<dbReference type="EMBL" id="MQVR01000081">
    <property type="protein sequence ID" value="OKL53168.1"/>
    <property type="molecule type" value="Genomic_DNA"/>
</dbReference>
<evidence type="ECO:0000259" key="3">
    <source>
        <dbReference type="Pfam" id="PF02872"/>
    </source>
</evidence>
<dbReference type="PANTHER" id="PTHR11575:SF24">
    <property type="entry name" value="5'-NUCLEOTIDASE"/>
    <property type="match status" value="1"/>
</dbReference>
<gene>
    <name evidence="4" type="ORF">BSZ39_10885</name>
</gene>
<dbReference type="InterPro" id="IPR008334">
    <property type="entry name" value="5'-Nucleotdase_C"/>
</dbReference>
<evidence type="ECO:0000256" key="1">
    <source>
        <dbReference type="RuleBase" id="RU362119"/>
    </source>
</evidence>
<feature type="domain" description="5'-Nucleotidase C-terminal" evidence="3">
    <location>
        <begin position="81"/>
        <end position="240"/>
    </location>
</feature>
<dbReference type="GO" id="GO:0030288">
    <property type="term" value="C:outer membrane-bounded periplasmic space"/>
    <property type="evidence" value="ECO:0007669"/>
    <property type="project" value="TreeGrafter"/>
</dbReference>
<organism evidence="4 5">
    <name type="scientific">Bowdeniella nasicola</name>
    <dbReference type="NCBI Taxonomy" id="208480"/>
    <lineage>
        <taxon>Bacteria</taxon>
        <taxon>Bacillati</taxon>
        <taxon>Actinomycetota</taxon>
        <taxon>Actinomycetes</taxon>
        <taxon>Actinomycetales</taxon>
        <taxon>Actinomycetaceae</taxon>
        <taxon>Bowdeniella</taxon>
    </lineage>
</organism>
<feature type="region of interest" description="Disordered" evidence="2">
    <location>
        <begin position="388"/>
        <end position="426"/>
    </location>
</feature>
<dbReference type="InterPro" id="IPR006179">
    <property type="entry name" value="5_nucleotidase/apyrase"/>
</dbReference>
<dbReference type="GO" id="GO:0009166">
    <property type="term" value="P:nucleotide catabolic process"/>
    <property type="evidence" value="ECO:0007669"/>
    <property type="project" value="InterPro"/>
</dbReference>
<dbReference type="OrthoDB" id="1016457at2"/>
<keyword evidence="1" id="KW-0547">Nucleotide-binding</keyword>
<proteinExistence type="inferred from homology"/>
<dbReference type="Proteomes" id="UP000185628">
    <property type="component" value="Unassembled WGS sequence"/>
</dbReference>
<dbReference type="AlphaFoldDB" id="A0A1Q5PZV5"/>
<dbReference type="PANTHER" id="PTHR11575">
    <property type="entry name" value="5'-NUCLEOTIDASE-RELATED"/>
    <property type="match status" value="1"/>
</dbReference>
<comment type="caution">
    <text evidence="4">The sequence shown here is derived from an EMBL/GenBank/DDBJ whole genome shotgun (WGS) entry which is preliminary data.</text>
</comment>
<dbReference type="GO" id="GO:0008253">
    <property type="term" value="F:5'-nucleotidase activity"/>
    <property type="evidence" value="ECO:0007669"/>
    <property type="project" value="TreeGrafter"/>
</dbReference>
<dbReference type="GO" id="GO:0000166">
    <property type="term" value="F:nucleotide binding"/>
    <property type="evidence" value="ECO:0007669"/>
    <property type="project" value="UniProtKB-KW"/>
</dbReference>